<dbReference type="Gene3D" id="1.20.200.10">
    <property type="entry name" value="Fumarase/aspartase (Central domain)"/>
    <property type="match status" value="1"/>
</dbReference>
<dbReference type="PROSITE" id="PS00163">
    <property type="entry name" value="FUMARATE_LYASES"/>
    <property type="match status" value="1"/>
</dbReference>
<dbReference type="InterPro" id="IPR008948">
    <property type="entry name" value="L-Aspartase-like"/>
</dbReference>
<dbReference type="Proteomes" id="UP001431783">
    <property type="component" value="Unassembled WGS sequence"/>
</dbReference>
<accession>A0AAW1U1I4</accession>
<comment type="caution">
    <text evidence="2">The sequence shown here is derived from an EMBL/GenBank/DDBJ whole genome shotgun (WGS) entry which is preliminary data.</text>
</comment>
<reference evidence="2 3" key="1">
    <citation type="submission" date="2023-03" db="EMBL/GenBank/DDBJ databases">
        <title>Genome insight into feeding habits of ladybird beetles.</title>
        <authorList>
            <person name="Li H.-S."/>
            <person name="Huang Y.-H."/>
            <person name="Pang H."/>
        </authorList>
    </citation>
    <scope>NUCLEOTIDE SEQUENCE [LARGE SCALE GENOMIC DNA]</scope>
    <source>
        <strain evidence="2">SYSU_2023b</strain>
        <tissue evidence="2">Whole body</tissue>
    </source>
</reference>
<dbReference type="GO" id="GO:0004018">
    <property type="term" value="F:N6-(1,2-dicarboxyethyl)AMP AMP-lyase (fumarate-forming) activity"/>
    <property type="evidence" value="ECO:0007669"/>
    <property type="project" value="TreeGrafter"/>
</dbReference>
<name>A0AAW1U1I4_9CUCU</name>
<dbReference type="GO" id="GO:0070626">
    <property type="term" value="F:(S)-2-(5-amino-1-(5-phospho-D-ribosyl)imidazole-4-carboxamido) succinate lyase (fumarate-forming) activity"/>
    <property type="evidence" value="ECO:0007669"/>
    <property type="project" value="TreeGrafter"/>
</dbReference>
<evidence type="ECO:0000256" key="1">
    <source>
        <dbReference type="ARBA" id="ARBA00023239"/>
    </source>
</evidence>
<keyword evidence="3" id="KW-1185">Reference proteome</keyword>
<evidence type="ECO:0008006" key="4">
    <source>
        <dbReference type="Google" id="ProtNLM"/>
    </source>
</evidence>
<organism evidence="2 3">
    <name type="scientific">Henosepilachna vigintioctopunctata</name>
    <dbReference type="NCBI Taxonomy" id="420089"/>
    <lineage>
        <taxon>Eukaryota</taxon>
        <taxon>Metazoa</taxon>
        <taxon>Ecdysozoa</taxon>
        <taxon>Arthropoda</taxon>
        <taxon>Hexapoda</taxon>
        <taxon>Insecta</taxon>
        <taxon>Pterygota</taxon>
        <taxon>Neoptera</taxon>
        <taxon>Endopterygota</taxon>
        <taxon>Coleoptera</taxon>
        <taxon>Polyphaga</taxon>
        <taxon>Cucujiformia</taxon>
        <taxon>Coccinelloidea</taxon>
        <taxon>Coccinellidae</taxon>
        <taxon>Epilachninae</taxon>
        <taxon>Epilachnini</taxon>
        <taxon>Henosepilachna</taxon>
    </lineage>
</organism>
<dbReference type="AlphaFoldDB" id="A0AAW1U1I4"/>
<dbReference type="GO" id="GO:0044208">
    <property type="term" value="P:'de novo' AMP biosynthetic process"/>
    <property type="evidence" value="ECO:0007669"/>
    <property type="project" value="TreeGrafter"/>
</dbReference>
<dbReference type="GO" id="GO:0005829">
    <property type="term" value="C:cytosol"/>
    <property type="evidence" value="ECO:0007669"/>
    <property type="project" value="TreeGrafter"/>
</dbReference>
<dbReference type="EMBL" id="JARQZJ010000043">
    <property type="protein sequence ID" value="KAK9877602.1"/>
    <property type="molecule type" value="Genomic_DNA"/>
</dbReference>
<sequence length="131" mass="14686">MNELEEPFEKIQIGSSAMPYKINPMTSEACYALALYFVIEKRGFGPQILSEQVLQFDRETQDTFPVSTGTVDHILKNLIAAEEHNEKSLRTVRESVQNGKASSFFAAVDELRIQLSSELLRTIGSAKAFVK</sequence>
<evidence type="ECO:0000313" key="2">
    <source>
        <dbReference type="EMBL" id="KAK9877602.1"/>
    </source>
</evidence>
<evidence type="ECO:0000313" key="3">
    <source>
        <dbReference type="Proteomes" id="UP001431783"/>
    </source>
</evidence>
<protein>
    <recommendedName>
        <fullName evidence="4">Adenylosuccinate lyase</fullName>
    </recommendedName>
</protein>
<keyword evidence="1" id="KW-0456">Lyase</keyword>
<dbReference type="PANTHER" id="PTHR43172:SF1">
    <property type="entry name" value="ADENYLOSUCCINATE LYASE"/>
    <property type="match status" value="1"/>
</dbReference>
<dbReference type="InterPro" id="IPR020557">
    <property type="entry name" value="Fumarate_lyase_CS"/>
</dbReference>
<dbReference type="SUPFAM" id="SSF48557">
    <property type="entry name" value="L-aspartase-like"/>
    <property type="match status" value="1"/>
</dbReference>
<dbReference type="PANTHER" id="PTHR43172">
    <property type="entry name" value="ADENYLOSUCCINATE LYASE"/>
    <property type="match status" value="1"/>
</dbReference>
<proteinExistence type="predicted"/>
<gene>
    <name evidence="2" type="ORF">WA026_019272</name>
</gene>